<dbReference type="InterPro" id="IPR017871">
    <property type="entry name" value="ABC_transporter-like_CS"/>
</dbReference>
<evidence type="ECO:0000256" key="6">
    <source>
        <dbReference type="ARBA" id="ARBA00022840"/>
    </source>
</evidence>
<dbReference type="InterPro" id="IPR011527">
    <property type="entry name" value="ABC1_TM_dom"/>
</dbReference>
<dbReference type="Pfam" id="PF00664">
    <property type="entry name" value="ABC_membrane"/>
    <property type="match status" value="2"/>
</dbReference>
<feature type="transmembrane region" description="Helical" evidence="9">
    <location>
        <begin position="74"/>
        <end position="91"/>
    </location>
</feature>
<feature type="transmembrane region" description="Helical" evidence="9">
    <location>
        <begin position="270"/>
        <end position="290"/>
    </location>
</feature>
<feature type="transmembrane region" description="Helical" evidence="9">
    <location>
        <begin position="391"/>
        <end position="409"/>
    </location>
</feature>
<feature type="domain" description="ABC transmembrane type-1" evidence="11">
    <location>
        <begin position="888"/>
        <end position="1183"/>
    </location>
</feature>
<dbReference type="InterPro" id="IPR003439">
    <property type="entry name" value="ABC_transporter-like_ATP-bd"/>
</dbReference>
<evidence type="ECO:0000313" key="13">
    <source>
        <dbReference type="Proteomes" id="UP000807353"/>
    </source>
</evidence>
<feature type="transmembrane region" description="Helical" evidence="9">
    <location>
        <begin position="1018"/>
        <end position="1037"/>
    </location>
</feature>
<reference evidence="12" key="1">
    <citation type="submission" date="2020-11" db="EMBL/GenBank/DDBJ databases">
        <authorList>
            <consortium name="DOE Joint Genome Institute"/>
            <person name="Ahrendt S."/>
            <person name="Riley R."/>
            <person name="Andreopoulos W."/>
            <person name="Labutti K."/>
            <person name="Pangilinan J."/>
            <person name="Ruiz-Duenas F.J."/>
            <person name="Barrasa J.M."/>
            <person name="Sanchez-Garcia M."/>
            <person name="Camarero S."/>
            <person name="Miyauchi S."/>
            <person name="Serrano A."/>
            <person name="Linde D."/>
            <person name="Babiker R."/>
            <person name="Drula E."/>
            <person name="Ayuso-Fernandez I."/>
            <person name="Pacheco R."/>
            <person name="Padilla G."/>
            <person name="Ferreira P."/>
            <person name="Barriuso J."/>
            <person name="Kellner H."/>
            <person name="Castanera R."/>
            <person name="Alfaro M."/>
            <person name="Ramirez L."/>
            <person name="Pisabarro A.G."/>
            <person name="Kuo A."/>
            <person name="Tritt A."/>
            <person name="Lipzen A."/>
            <person name="He G."/>
            <person name="Yan M."/>
            <person name="Ng V."/>
            <person name="Cullen D."/>
            <person name="Martin F."/>
            <person name="Rosso M.-N."/>
            <person name="Henrissat B."/>
            <person name="Hibbett D."/>
            <person name="Martinez A.T."/>
            <person name="Grigoriev I.V."/>
        </authorList>
    </citation>
    <scope>NUCLEOTIDE SEQUENCE</scope>
    <source>
        <strain evidence="12">CBS 247.69</strain>
    </source>
</reference>
<dbReference type="InterPro" id="IPR003593">
    <property type="entry name" value="AAA+_ATPase"/>
</dbReference>
<dbReference type="PROSITE" id="PS00211">
    <property type="entry name" value="ABC_TRANSPORTER_1"/>
    <property type="match status" value="1"/>
</dbReference>
<proteinExistence type="predicted"/>
<keyword evidence="8 9" id="KW-0472">Membrane</keyword>
<evidence type="ECO:0008006" key="14">
    <source>
        <dbReference type="Google" id="ProtNLM"/>
    </source>
</evidence>
<evidence type="ECO:0000256" key="4">
    <source>
        <dbReference type="ARBA" id="ARBA00022737"/>
    </source>
</evidence>
<dbReference type="GO" id="GO:0140359">
    <property type="term" value="F:ABC-type transporter activity"/>
    <property type="evidence" value="ECO:0007669"/>
    <property type="project" value="InterPro"/>
</dbReference>
<evidence type="ECO:0000256" key="1">
    <source>
        <dbReference type="ARBA" id="ARBA00004141"/>
    </source>
</evidence>
<dbReference type="PROSITE" id="PS50893">
    <property type="entry name" value="ABC_TRANSPORTER_2"/>
    <property type="match status" value="2"/>
</dbReference>
<feature type="transmembrane region" description="Helical" evidence="9">
    <location>
        <begin position="230"/>
        <end position="250"/>
    </location>
</feature>
<dbReference type="FunFam" id="3.40.50.300:FF:000838">
    <property type="entry name" value="ABC multidrug transporter (Eurofung)"/>
    <property type="match status" value="1"/>
</dbReference>
<feature type="domain" description="ABC transporter" evidence="10">
    <location>
        <begin position="1212"/>
        <end position="1444"/>
    </location>
</feature>
<dbReference type="GO" id="GO:0005524">
    <property type="term" value="F:ATP binding"/>
    <property type="evidence" value="ECO:0007669"/>
    <property type="project" value="UniProtKB-KW"/>
</dbReference>
<keyword evidence="13" id="KW-1185">Reference proteome</keyword>
<feature type="domain" description="ABC transporter" evidence="10">
    <location>
        <begin position="586"/>
        <end position="826"/>
    </location>
</feature>
<evidence type="ECO:0000259" key="10">
    <source>
        <dbReference type="PROSITE" id="PS50893"/>
    </source>
</evidence>
<dbReference type="CDD" id="cd03244">
    <property type="entry name" value="ABCC_MRP_domain2"/>
    <property type="match status" value="1"/>
</dbReference>
<keyword evidence="3 9" id="KW-0812">Transmembrane</keyword>
<keyword evidence="4" id="KW-0677">Repeat</keyword>
<dbReference type="InterPro" id="IPR050173">
    <property type="entry name" value="ABC_transporter_C-like"/>
</dbReference>
<evidence type="ECO:0000256" key="8">
    <source>
        <dbReference type="ARBA" id="ARBA00023136"/>
    </source>
</evidence>
<keyword evidence="7 9" id="KW-1133">Transmembrane helix</keyword>
<evidence type="ECO:0000313" key="12">
    <source>
        <dbReference type="EMBL" id="KAF9466481.1"/>
    </source>
</evidence>
<feature type="transmembrane region" description="Helical" evidence="9">
    <location>
        <begin position="139"/>
        <end position="158"/>
    </location>
</feature>
<dbReference type="InterPro" id="IPR036640">
    <property type="entry name" value="ABC1_TM_sf"/>
</dbReference>
<keyword evidence="6" id="KW-0067">ATP-binding</keyword>
<evidence type="ECO:0000256" key="3">
    <source>
        <dbReference type="ARBA" id="ARBA00022692"/>
    </source>
</evidence>
<dbReference type="CDD" id="cd03250">
    <property type="entry name" value="ABCC_MRP_domain1"/>
    <property type="match status" value="1"/>
</dbReference>
<dbReference type="FunFam" id="1.20.1560.10:FF:000013">
    <property type="entry name" value="ABC transporter C family member 2"/>
    <property type="match status" value="1"/>
</dbReference>
<dbReference type="OrthoDB" id="6500128at2759"/>
<feature type="transmembrane region" description="Helical" evidence="9">
    <location>
        <begin position="103"/>
        <end position="119"/>
    </location>
</feature>
<dbReference type="SUPFAM" id="SSF90123">
    <property type="entry name" value="ABC transporter transmembrane region"/>
    <property type="match status" value="2"/>
</dbReference>
<sequence>MEVSCTPIFVLRYRTIVMPTFYRTELNLHVSLYSRITENTVTWPMYDMTRLVGCLILSGLSTFTALMQQDWSQIYMPLIHLYTVLLALVSLRNDARRKSIVKKHLNIVLFVNLFVYTYRDLYPLATFTLTPHDIAEGSILWLKIIILIGIGLVIPVITPRGHTCIDYQDSFVNVNPEQTASVWSLLTYSFMDPIIFLASKVSHLSHETLPPLAKYDHAEHLKRRYFRGEYIKMLFLLVAQAIASFSSPLGINRLLHYIETGGRESYFRPWFWVLWLFMGPFVSSITLQWYTYLASRTIAQVEAIVTQLVFEHSLCIRLKAETPNEDSIKGIVPKNNLYAVPQEDDSESLTASAGQPSMVKCPVSSNLIGKINNLVTTDMANMREARDFMSILIYIPLHILFATWFLYVILGWSAFVGLAVIVGLFPFPGYITSQIQAVEASRMKRTDARVQIVTEIMNVIRMIKLFGWERNMNQKIEEKRDEELIWMWKRQVLNLTKGLLKYVLLTPSIQTLIMKQDLNASKVFSSMAVFDILRGQLHLVFHTVAHIVTGKVSIDRIDDFLQNTELLDQYLLRASTIAQVPSDDTIGFRSAAFTWSADNGKQVGSPQRPFNLQIPGELRFEHGCINLITGPTGSGKTSLLMALLGEMYYLPSGADSWYNLPRHNGVAYAAQESWVLNATIKENIIFGAPLDENRYQKVIYQCCLERDLTLLGAGDQTEVGEKGVTLSGGQKARVTLARAIYSQAQTLLLDDVFAALDVHTTKWIIEKCIAGDLVKGRTILLVTHNFTLMAPIADFVVTIGLDGGISSRHAQSGKSNIAQSLEGQEAPSNSRVMDALSFDKEEKPDGKLVSAEEIEVGNISWEALKLYFSGLGGNHPFLFFFTFTGGIILSEFLFTGQTWYLGHWASQYDNGNHDVAVFQSVVFSPPFFMLTDLHSYLKIYGVLLFLALAVFFTACVVYTFGTLRASRAIHKQLVTSVLGTTLRWLDTTPTSRVITRCTQDIGAVDGPIAGMIQWLSELTIAMLVKLGAVVILTPIFFGPGITVALVGGWCCRIYMAAQLSVKREMSNAKTPILGQCVRSFCFCGYAKASTVSIRAYGAQKSFIIESLRRIDRHTRATRTFFNLNRWVTIRVDTIGAIFTASLAAYLVYFQNHTASNTGFSLNMAVAFSGMVLYWVQFVNELERIQGYINIEQESMPVESGIPPAYWPASGELRVENLSASYSPQGEKVLDNISFSVMAGERIGIVGRTGSGKSSLTLSLLRSIPTQGLIYYDGLLINSINLDVLRSSITIIPQIPEMLSGTLRQNLDPFGQFDDETLNCALRAAGLGSLQNDADENRITLDTTISGSGGNFSVGQRQILALARAIVRGSKLLILDEDHQTDSIIQSSLRHELGRDVTIITVAHRLQTIMDADRIMVLDAGHIVEFDSPGVLLGRRDSMFRALVEESWDRDRLLALAGDLRN</sequence>
<evidence type="ECO:0000256" key="7">
    <source>
        <dbReference type="ARBA" id="ARBA00022989"/>
    </source>
</evidence>
<feature type="transmembrane region" description="Helical" evidence="9">
    <location>
        <begin position="1154"/>
        <end position="1175"/>
    </location>
</feature>
<feature type="transmembrane region" description="Helical" evidence="9">
    <location>
        <begin position="877"/>
        <end position="900"/>
    </location>
</feature>
<dbReference type="InterPro" id="IPR027417">
    <property type="entry name" value="P-loop_NTPase"/>
</dbReference>
<evidence type="ECO:0000256" key="2">
    <source>
        <dbReference type="ARBA" id="ARBA00022448"/>
    </source>
</evidence>
<dbReference type="PROSITE" id="PS50929">
    <property type="entry name" value="ABC_TM1F"/>
    <property type="match status" value="2"/>
</dbReference>
<evidence type="ECO:0000256" key="9">
    <source>
        <dbReference type="SAM" id="Phobius"/>
    </source>
</evidence>
<comment type="subcellular location">
    <subcellularLocation>
        <location evidence="1">Membrane</location>
        <topology evidence="1">Multi-pass membrane protein</topology>
    </subcellularLocation>
</comment>
<keyword evidence="2" id="KW-0813">Transport</keyword>
<feature type="domain" description="ABC transmembrane type-1" evidence="11">
    <location>
        <begin position="233"/>
        <end position="493"/>
    </location>
</feature>
<dbReference type="GO" id="GO:0016887">
    <property type="term" value="F:ATP hydrolysis activity"/>
    <property type="evidence" value="ECO:0007669"/>
    <property type="project" value="InterPro"/>
</dbReference>
<dbReference type="GO" id="GO:0016020">
    <property type="term" value="C:membrane"/>
    <property type="evidence" value="ECO:0007669"/>
    <property type="project" value="UniProtKB-SubCell"/>
</dbReference>
<keyword evidence="5" id="KW-0547">Nucleotide-binding</keyword>
<comment type="caution">
    <text evidence="12">The sequence shown here is derived from an EMBL/GenBank/DDBJ whole genome shotgun (WGS) entry which is preliminary data.</text>
</comment>
<protein>
    <recommendedName>
        <fullName evidence="14">P-loop containing nucleoside triphosphate hydrolase protein</fullName>
    </recommendedName>
</protein>
<feature type="transmembrane region" description="Helical" evidence="9">
    <location>
        <begin position="415"/>
        <end position="435"/>
    </location>
</feature>
<dbReference type="Proteomes" id="UP000807353">
    <property type="component" value="Unassembled WGS sequence"/>
</dbReference>
<evidence type="ECO:0000259" key="11">
    <source>
        <dbReference type="PROSITE" id="PS50929"/>
    </source>
</evidence>
<dbReference type="PANTHER" id="PTHR24223">
    <property type="entry name" value="ATP-BINDING CASSETTE SUB-FAMILY C"/>
    <property type="match status" value="1"/>
</dbReference>
<dbReference type="CDD" id="cd18604">
    <property type="entry name" value="ABC_6TM_VMR1_D2_like"/>
    <property type="match status" value="1"/>
</dbReference>
<accession>A0A9P5YDH2</accession>
<name>A0A9P5YDH2_9AGAR</name>
<organism evidence="12 13">
    <name type="scientific">Collybia nuda</name>
    <dbReference type="NCBI Taxonomy" id="64659"/>
    <lineage>
        <taxon>Eukaryota</taxon>
        <taxon>Fungi</taxon>
        <taxon>Dikarya</taxon>
        <taxon>Basidiomycota</taxon>
        <taxon>Agaricomycotina</taxon>
        <taxon>Agaricomycetes</taxon>
        <taxon>Agaricomycetidae</taxon>
        <taxon>Agaricales</taxon>
        <taxon>Tricholomatineae</taxon>
        <taxon>Clitocybaceae</taxon>
        <taxon>Collybia</taxon>
    </lineage>
</organism>
<gene>
    <name evidence="12" type="ORF">BDZ94DRAFT_1280783</name>
</gene>
<feature type="transmembrane region" description="Helical" evidence="9">
    <location>
        <begin position="51"/>
        <end position="68"/>
    </location>
</feature>
<dbReference type="SUPFAM" id="SSF52540">
    <property type="entry name" value="P-loop containing nucleoside triphosphate hydrolases"/>
    <property type="match status" value="2"/>
</dbReference>
<feature type="transmembrane region" description="Helical" evidence="9">
    <location>
        <begin position="939"/>
        <end position="961"/>
    </location>
</feature>
<feature type="transmembrane region" description="Helical" evidence="9">
    <location>
        <begin position="1127"/>
        <end position="1148"/>
    </location>
</feature>
<dbReference type="PANTHER" id="PTHR24223:SF356">
    <property type="entry name" value="ATP-BINDING CASSETTE TRANSPORTER ABC4"/>
    <property type="match status" value="1"/>
</dbReference>
<dbReference type="Pfam" id="PF00005">
    <property type="entry name" value="ABC_tran"/>
    <property type="match status" value="2"/>
</dbReference>
<dbReference type="EMBL" id="MU150241">
    <property type="protein sequence ID" value="KAF9466481.1"/>
    <property type="molecule type" value="Genomic_DNA"/>
</dbReference>
<dbReference type="Gene3D" id="1.20.1560.10">
    <property type="entry name" value="ABC transporter type 1, transmembrane domain"/>
    <property type="match status" value="2"/>
</dbReference>
<evidence type="ECO:0000256" key="5">
    <source>
        <dbReference type="ARBA" id="ARBA00022741"/>
    </source>
</evidence>
<dbReference type="Gene3D" id="3.40.50.300">
    <property type="entry name" value="P-loop containing nucleotide triphosphate hydrolases"/>
    <property type="match status" value="2"/>
</dbReference>
<dbReference type="SMART" id="SM00382">
    <property type="entry name" value="AAA"/>
    <property type="match status" value="2"/>
</dbReference>
<dbReference type="CDD" id="cd18596">
    <property type="entry name" value="ABC_6TM_VMR1_D1_like"/>
    <property type="match status" value="1"/>
</dbReference>